<dbReference type="InterPro" id="IPR050407">
    <property type="entry name" value="Geranylgeranyl_reductase"/>
</dbReference>
<dbReference type="InterPro" id="IPR002938">
    <property type="entry name" value="FAD-bd"/>
</dbReference>
<dbReference type="EMBL" id="JACIJK010000001">
    <property type="protein sequence ID" value="MBB5713470.1"/>
    <property type="molecule type" value="Genomic_DNA"/>
</dbReference>
<keyword evidence="3" id="KW-1185">Reference proteome</keyword>
<dbReference type="SUPFAM" id="SSF51905">
    <property type="entry name" value="FAD/NAD(P)-binding domain"/>
    <property type="match status" value="1"/>
</dbReference>
<gene>
    <name evidence="2" type="ORF">FHS94_000289</name>
</gene>
<feature type="domain" description="FAD-binding" evidence="1">
    <location>
        <begin position="4"/>
        <end position="120"/>
    </location>
</feature>
<evidence type="ECO:0000313" key="2">
    <source>
        <dbReference type="EMBL" id="MBB5713470.1"/>
    </source>
</evidence>
<reference evidence="2 3" key="1">
    <citation type="submission" date="2020-08" db="EMBL/GenBank/DDBJ databases">
        <title>Genomic Encyclopedia of Type Strains, Phase IV (KMG-IV): sequencing the most valuable type-strain genomes for metagenomic binning, comparative biology and taxonomic classification.</title>
        <authorList>
            <person name="Goeker M."/>
        </authorList>
    </citation>
    <scope>NUCLEOTIDE SEQUENCE [LARGE SCALE GENOMIC DNA]</scope>
    <source>
        <strain evidence="2 3">DSM 100044</strain>
    </source>
</reference>
<dbReference type="Gene3D" id="3.50.50.60">
    <property type="entry name" value="FAD/NAD(P)-binding domain"/>
    <property type="match status" value="1"/>
</dbReference>
<organism evidence="2 3">
    <name type="scientific">Sphingomonas aerophila</name>
    <dbReference type="NCBI Taxonomy" id="1344948"/>
    <lineage>
        <taxon>Bacteria</taxon>
        <taxon>Pseudomonadati</taxon>
        <taxon>Pseudomonadota</taxon>
        <taxon>Alphaproteobacteria</taxon>
        <taxon>Sphingomonadales</taxon>
        <taxon>Sphingomonadaceae</taxon>
        <taxon>Sphingomonas</taxon>
    </lineage>
</organism>
<evidence type="ECO:0000259" key="1">
    <source>
        <dbReference type="Pfam" id="PF01494"/>
    </source>
</evidence>
<proteinExistence type="predicted"/>
<dbReference type="AlphaFoldDB" id="A0A7W9BAA3"/>
<protein>
    <submittedName>
        <fullName evidence="2">Flavin-dependent dehydrogenase</fullName>
    </submittedName>
</protein>
<accession>A0A7W9BAA3</accession>
<dbReference type="PRINTS" id="PR00420">
    <property type="entry name" value="RNGMNOXGNASE"/>
</dbReference>
<dbReference type="RefSeq" id="WP_184053759.1">
    <property type="nucleotide sequence ID" value="NZ_JACIJK010000001.1"/>
</dbReference>
<name>A0A7W9BAA3_9SPHN</name>
<evidence type="ECO:0000313" key="3">
    <source>
        <dbReference type="Proteomes" id="UP000546200"/>
    </source>
</evidence>
<dbReference type="Pfam" id="PF01494">
    <property type="entry name" value="FAD_binding_3"/>
    <property type="match status" value="1"/>
</dbReference>
<dbReference type="GO" id="GO:0071949">
    <property type="term" value="F:FAD binding"/>
    <property type="evidence" value="ECO:0007669"/>
    <property type="project" value="InterPro"/>
</dbReference>
<sequence length="361" mass="37173">MRPLIVGAGPAGCAAAITLARGGITPVLVERSREPGDALCGGFLSWRSLEALAGLGTDARDLNAEAIRSVRLFAGHCHAEALLPAPGLAVSRHRLDSLLLERAAAAGAGVEQGVAVREVQGTKVRLQDGTAIDPPALLLASGKHDVRGLPRPATARGRDPTLGLRLRLPPCPTLTRLIGNSVELHLLPGGYAGLALQEDGSANLCLAVHRSATDAAGGPAAYLRTLGDAGPLGERLAGADLDARFDAVANVPYGWRVGTGADRLFRLGDQAGVIPSLAGEGMGIALASGIDAARTLLTYGPGAAPTWQRRFDRRLRRPIGVADAVRALAEGRGRGALVSLARVPGLIQVVAAATRIAHHMP</sequence>
<dbReference type="Proteomes" id="UP000546200">
    <property type="component" value="Unassembled WGS sequence"/>
</dbReference>
<dbReference type="InterPro" id="IPR036188">
    <property type="entry name" value="FAD/NAD-bd_sf"/>
</dbReference>
<comment type="caution">
    <text evidence="2">The sequence shown here is derived from an EMBL/GenBank/DDBJ whole genome shotgun (WGS) entry which is preliminary data.</text>
</comment>
<dbReference type="PANTHER" id="PTHR42685:SF22">
    <property type="entry name" value="CONDITIONED MEDIUM FACTOR RECEPTOR 1"/>
    <property type="match status" value="1"/>
</dbReference>
<dbReference type="PANTHER" id="PTHR42685">
    <property type="entry name" value="GERANYLGERANYL DIPHOSPHATE REDUCTASE"/>
    <property type="match status" value="1"/>
</dbReference>